<dbReference type="Pfam" id="PF00612">
    <property type="entry name" value="IQ"/>
    <property type="match status" value="1"/>
</dbReference>
<accession>A0AA38CLW7</accession>
<name>A0AA38CLW7_TAXCH</name>
<dbReference type="GO" id="GO:0006457">
    <property type="term" value="P:protein folding"/>
    <property type="evidence" value="ECO:0007669"/>
    <property type="project" value="TreeGrafter"/>
</dbReference>
<dbReference type="Gene3D" id="1.20.58.120">
    <property type="entry name" value="BAG domain"/>
    <property type="match status" value="1"/>
</dbReference>
<dbReference type="GO" id="GO:0051087">
    <property type="term" value="F:protein-folding chaperone binding"/>
    <property type="evidence" value="ECO:0007669"/>
    <property type="project" value="InterPro"/>
</dbReference>
<gene>
    <name evidence="3" type="ORF">KI387_030966</name>
</gene>
<dbReference type="Gene3D" id="1.20.5.190">
    <property type="match status" value="1"/>
</dbReference>
<proteinExistence type="predicted"/>
<organism evidence="3 4">
    <name type="scientific">Taxus chinensis</name>
    <name type="common">Chinese yew</name>
    <name type="synonym">Taxus wallichiana var. chinensis</name>
    <dbReference type="NCBI Taxonomy" id="29808"/>
    <lineage>
        <taxon>Eukaryota</taxon>
        <taxon>Viridiplantae</taxon>
        <taxon>Streptophyta</taxon>
        <taxon>Embryophyta</taxon>
        <taxon>Tracheophyta</taxon>
        <taxon>Spermatophyta</taxon>
        <taxon>Pinopsida</taxon>
        <taxon>Pinidae</taxon>
        <taxon>Conifers II</taxon>
        <taxon>Cupressales</taxon>
        <taxon>Taxaceae</taxon>
        <taxon>Taxus</taxon>
    </lineage>
</organism>
<keyword evidence="1" id="KW-0143">Chaperone</keyword>
<dbReference type="InterPro" id="IPR036533">
    <property type="entry name" value="BAG_dom_sf"/>
</dbReference>
<evidence type="ECO:0000256" key="1">
    <source>
        <dbReference type="ARBA" id="ARBA00023186"/>
    </source>
</evidence>
<dbReference type="SUPFAM" id="SSF63491">
    <property type="entry name" value="BAG domain"/>
    <property type="match status" value="1"/>
</dbReference>
<dbReference type="AlphaFoldDB" id="A0AA38CLW7"/>
<dbReference type="SMART" id="SM00264">
    <property type="entry name" value="BAG"/>
    <property type="match status" value="1"/>
</dbReference>
<dbReference type="EMBL" id="JAHRHJ020000010">
    <property type="protein sequence ID" value="KAH9299284.1"/>
    <property type="molecule type" value="Genomic_DNA"/>
</dbReference>
<sequence length="216" mass="24505">MYNSTFRSAWDRNAGRTFTVPVAGSSSPSVASISPRFVNIDTPWHVTAPPRRMDDTVAAVKIQSAFRGYSVRKTKSLESLKIIARVKSSMEEMRRRISDPHCVEIMRQNEKERLKIAEGVMSLLLKLDEIQGVESFVREARRAVAHELVSLHERVDAISTCKSTEGEGMEVPTDLQTREDESCNLGRAQEGRKGAGTRCWLRSCMRKVLRRSYWTD</sequence>
<dbReference type="CDD" id="cd23767">
    <property type="entry name" value="IQCD"/>
    <property type="match status" value="1"/>
</dbReference>
<evidence type="ECO:0000313" key="4">
    <source>
        <dbReference type="Proteomes" id="UP000824469"/>
    </source>
</evidence>
<dbReference type="InterPro" id="IPR000048">
    <property type="entry name" value="IQ_motif_EF-hand-BS"/>
</dbReference>
<dbReference type="Pfam" id="PF02179">
    <property type="entry name" value="BAG"/>
    <property type="match status" value="1"/>
</dbReference>
<reference evidence="3 4" key="1">
    <citation type="journal article" date="2021" name="Nat. Plants">
        <title>The Taxus genome provides insights into paclitaxel biosynthesis.</title>
        <authorList>
            <person name="Xiong X."/>
            <person name="Gou J."/>
            <person name="Liao Q."/>
            <person name="Li Y."/>
            <person name="Zhou Q."/>
            <person name="Bi G."/>
            <person name="Li C."/>
            <person name="Du R."/>
            <person name="Wang X."/>
            <person name="Sun T."/>
            <person name="Guo L."/>
            <person name="Liang H."/>
            <person name="Lu P."/>
            <person name="Wu Y."/>
            <person name="Zhang Z."/>
            <person name="Ro D.K."/>
            <person name="Shang Y."/>
            <person name="Huang S."/>
            <person name="Yan J."/>
        </authorList>
    </citation>
    <scope>NUCLEOTIDE SEQUENCE [LARGE SCALE GENOMIC DNA]</scope>
    <source>
        <strain evidence="3">Ta-2019</strain>
    </source>
</reference>
<dbReference type="PANTHER" id="PTHR33322">
    <property type="entry name" value="BAG DOMAIN CONTAINING PROTEIN, EXPRESSED"/>
    <property type="match status" value="1"/>
</dbReference>
<dbReference type="PANTHER" id="PTHR33322:SF4">
    <property type="entry name" value="BAG DOMAIN CONTAINING PROTEIN, EXPRESSED"/>
    <property type="match status" value="1"/>
</dbReference>
<feature type="domain" description="BAG" evidence="2">
    <location>
        <begin position="82"/>
        <end position="159"/>
    </location>
</feature>
<evidence type="ECO:0000313" key="3">
    <source>
        <dbReference type="EMBL" id="KAH9299284.1"/>
    </source>
</evidence>
<dbReference type="PROSITE" id="PS51035">
    <property type="entry name" value="BAG"/>
    <property type="match status" value="1"/>
</dbReference>
<protein>
    <recommendedName>
        <fullName evidence="2">BAG domain-containing protein</fullName>
    </recommendedName>
</protein>
<keyword evidence="4" id="KW-1185">Reference proteome</keyword>
<evidence type="ECO:0000259" key="2">
    <source>
        <dbReference type="PROSITE" id="PS51035"/>
    </source>
</evidence>
<dbReference type="InterPro" id="IPR003103">
    <property type="entry name" value="BAG_domain"/>
</dbReference>
<dbReference type="Proteomes" id="UP000824469">
    <property type="component" value="Unassembled WGS sequence"/>
</dbReference>
<dbReference type="PROSITE" id="PS50096">
    <property type="entry name" value="IQ"/>
    <property type="match status" value="1"/>
</dbReference>
<dbReference type="InterPro" id="IPR040400">
    <property type="entry name" value="BAG5/6/7/8"/>
</dbReference>
<comment type="caution">
    <text evidence="3">The sequence shown here is derived from an EMBL/GenBank/DDBJ whole genome shotgun (WGS) entry which is preliminary data.</text>
</comment>